<dbReference type="GO" id="GO:0030288">
    <property type="term" value="C:outer membrane-bounded periplasmic space"/>
    <property type="evidence" value="ECO:0007669"/>
    <property type="project" value="TreeGrafter"/>
</dbReference>
<keyword evidence="3" id="KW-0732">Signal</keyword>
<dbReference type="SUPFAM" id="SSF53822">
    <property type="entry name" value="Periplasmic binding protein-like I"/>
    <property type="match status" value="1"/>
</dbReference>
<dbReference type="InterPro" id="IPR028082">
    <property type="entry name" value="Peripla_BP_I"/>
</dbReference>
<feature type="domain" description="Periplasmic binding protein" evidence="4">
    <location>
        <begin position="49"/>
        <end position="297"/>
    </location>
</feature>
<dbReference type="OrthoDB" id="257716at2"/>
<dbReference type="InterPro" id="IPR050555">
    <property type="entry name" value="Bact_Solute-Bind_Prot2"/>
</dbReference>
<dbReference type="PROSITE" id="PS51257">
    <property type="entry name" value="PROKAR_LIPOPROTEIN"/>
    <property type="match status" value="1"/>
</dbReference>
<dbReference type="Proteomes" id="UP000198891">
    <property type="component" value="Unassembled WGS sequence"/>
</dbReference>
<gene>
    <name evidence="5" type="ORF">SAMN05216554_1603</name>
</gene>
<dbReference type="Gene3D" id="3.40.50.2300">
    <property type="match status" value="2"/>
</dbReference>
<evidence type="ECO:0000313" key="6">
    <source>
        <dbReference type="Proteomes" id="UP000198891"/>
    </source>
</evidence>
<evidence type="ECO:0000256" key="3">
    <source>
        <dbReference type="SAM" id="SignalP"/>
    </source>
</evidence>
<evidence type="ECO:0000313" key="5">
    <source>
        <dbReference type="EMBL" id="SDY81222.1"/>
    </source>
</evidence>
<keyword evidence="6" id="KW-1185">Reference proteome</keyword>
<dbReference type="PANTHER" id="PTHR30036">
    <property type="entry name" value="D-XYLOSE-BINDING PERIPLASMIC PROTEIN"/>
    <property type="match status" value="1"/>
</dbReference>
<dbReference type="InterPro" id="IPR025997">
    <property type="entry name" value="SBP_2_dom"/>
</dbReference>
<dbReference type="GO" id="GO:0030246">
    <property type="term" value="F:carbohydrate binding"/>
    <property type="evidence" value="ECO:0007669"/>
    <property type="project" value="TreeGrafter"/>
</dbReference>
<protein>
    <submittedName>
        <fullName evidence="5">Monosaccharide ABC transporter substrate-binding protein, CUT2 family</fullName>
    </submittedName>
</protein>
<dbReference type="EMBL" id="FNPZ01000001">
    <property type="protein sequence ID" value="SDY81222.1"/>
    <property type="molecule type" value="Genomic_DNA"/>
</dbReference>
<dbReference type="RefSeq" id="WP_092551102.1">
    <property type="nucleotide sequence ID" value="NZ_FNPZ01000001.1"/>
</dbReference>
<accession>A0A1H3MX03</accession>
<organism evidence="5 6">
    <name type="scientific">Herbiconiux ginsengi</name>
    <dbReference type="NCBI Taxonomy" id="381665"/>
    <lineage>
        <taxon>Bacteria</taxon>
        <taxon>Bacillati</taxon>
        <taxon>Actinomycetota</taxon>
        <taxon>Actinomycetes</taxon>
        <taxon>Micrococcales</taxon>
        <taxon>Microbacteriaceae</taxon>
        <taxon>Herbiconiux</taxon>
    </lineage>
</organism>
<reference evidence="5 6" key="1">
    <citation type="submission" date="2016-10" db="EMBL/GenBank/DDBJ databases">
        <authorList>
            <person name="de Groot N.N."/>
        </authorList>
    </citation>
    <scope>NUCLEOTIDE SEQUENCE [LARGE SCALE GENOMIC DNA]</scope>
    <source>
        <strain evidence="5 6">CGMCC 4.3491</strain>
    </source>
</reference>
<sequence length="335" mass="34461">MNITRKTAVAAALLSASALVLSGCAAGSTSETSASNAEKFDIINISGPVSDPFFGSFKQGSDAAAEDLGVDYEYSASKDNTDLVSTYAKLTEAAIAKNPDAIVIGDYFPDALEPLIEKAIAAGIPVFVTNSGRASWRDIGALGFVGENPDAMGAAAGKAAVEAGATNAVCVNQIAGNPVAEQRCKGFSDEIVAGGGKVQDLVIPSEDASNDQKVQQAIAGALNADPGIDMIFTLGSSIATDAIQAKAQAGSDAMIGTTDVSTNVLKSIQSGDLLFSLDQQPYLQGYYGMLMAYQYLKYGVLPANEIDSGPFLITKDNVDGVLEVNTTYPGIRGAS</sequence>
<dbReference type="Pfam" id="PF13407">
    <property type="entry name" value="Peripla_BP_4"/>
    <property type="match status" value="1"/>
</dbReference>
<dbReference type="AlphaFoldDB" id="A0A1H3MX03"/>
<proteinExistence type="inferred from homology"/>
<feature type="signal peptide" evidence="3">
    <location>
        <begin position="1"/>
        <end position="25"/>
    </location>
</feature>
<evidence type="ECO:0000256" key="2">
    <source>
        <dbReference type="ARBA" id="ARBA00007639"/>
    </source>
</evidence>
<feature type="chain" id="PRO_5039426984" evidence="3">
    <location>
        <begin position="26"/>
        <end position="335"/>
    </location>
</feature>
<evidence type="ECO:0000259" key="4">
    <source>
        <dbReference type="Pfam" id="PF13407"/>
    </source>
</evidence>
<evidence type="ECO:0000256" key="1">
    <source>
        <dbReference type="ARBA" id="ARBA00004196"/>
    </source>
</evidence>
<name>A0A1H3MX03_9MICO</name>
<comment type="similarity">
    <text evidence="2">Belongs to the bacterial solute-binding protein 2 family.</text>
</comment>
<comment type="subcellular location">
    <subcellularLocation>
        <location evidence="1">Cell envelope</location>
    </subcellularLocation>
</comment>
<dbReference type="STRING" id="381665.SAMN05216554_1603"/>
<dbReference type="PANTHER" id="PTHR30036:SF7">
    <property type="entry name" value="ABC TRANSPORTER PERIPLASMIC-BINDING PROTEIN YPHF"/>
    <property type="match status" value="1"/>
</dbReference>